<evidence type="ECO:0000259" key="1">
    <source>
        <dbReference type="Pfam" id="PF01863"/>
    </source>
</evidence>
<dbReference type="Pfam" id="PF01863">
    <property type="entry name" value="YgjP-like"/>
    <property type="match status" value="1"/>
</dbReference>
<evidence type="ECO:0000313" key="3">
    <source>
        <dbReference type="Proteomes" id="UP000396835"/>
    </source>
</evidence>
<dbReference type="EMBL" id="CAACYH010000004">
    <property type="protein sequence ID" value="VFB13363.1"/>
    <property type="molecule type" value="Genomic_DNA"/>
</dbReference>
<dbReference type="InterPro" id="IPR002725">
    <property type="entry name" value="YgjP-like_metallopeptidase"/>
</dbReference>
<accession>A0A449I1L3</accession>
<reference evidence="2 3" key="1">
    <citation type="submission" date="2019-02" db="EMBL/GenBank/DDBJ databases">
        <authorList>
            <consortium name="Pathogen Informatics"/>
        </authorList>
    </citation>
    <scope>NUCLEOTIDE SEQUENCE [LARGE SCALE GENOMIC DNA]</scope>
    <source>
        <strain evidence="2 3">3012STDY7078512</strain>
    </source>
</reference>
<dbReference type="RefSeq" id="WP_317129465.1">
    <property type="nucleotide sequence ID" value="NZ_CAACYH010000004.1"/>
</dbReference>
<keyword evidence="2" id="KW-0645">Protease</keyword>
<dbReference type="CDD" id="cd07344">
    <property type="entry name" value="M48_yhfN_like"/>
    <property type="match status" value="1"/>
</dbReference>
<dbReference type="PANTHER" id="PTHR30399">
    <property type="entry name" value="UNCHARACTERIZED PROTEIN YGJP"/>
    <property type="match status" value="1"/>
</dbReference>
<dbReference type="GO" id="GO:0008233">
    <property type="term" value="F:peptidase activity"/>
    <property type="evidence" value="ECO:0007669"/>
    <property type="project" value="UniProtKB-KW"/>
</dbReference>
<proteinExistence type="predicted"/>
<dbReference type="AlphaFoldDB" id="A0A449I1L3"/>
<gene>
    <name evidence="2" type="ORF">NCTC7812_00887</name>
</gene>
<sequence>MEHKEHILEDKEFGPMLIRVNVRARRLIFRTREDGVHVTVPPGTSLAEVKRALEELRPRLRAAAGEKQNRKLIDLDYRIDTEFFKLALVAGRRARFLSRSELGEMQIICPPDADFSDRNLQSWLRKVIEEALRRNAKIILPPRLYMLSVKHNLPYKSVKINSSSGRWGSCSMRGNINLSYYLVLLPKHLIDYVLLHELAHTREMNHGERFWALLDKLTEGKAEALRTELKQYRTEF</sequence>
<dbReference type="PANTHER" id="PTHR30399:SF1">
    <property type="entry name" value="UTP PYROPHOSPHATASE"/>
    <property type="match status" value="1"/>
</dbReference>
<evidence type="ECO:0000313" key="2">
    <source>
        <dbReference type="EMBL" id="VFB13363.1"/>
    </source>
</evidence>
<name>A0A449I1L3_9BACE</name>
<dbReference type="Proteomes" id="UP000396835">
    <property type="component" value="Unassembled WGS sequence"/>
</dbReference>
<feature type="domain" description="YgjP-like metallopeptidase" evidence="1">
    <location>
        <begin position="25"/>
        <end position="231"/>
    </location>
</feature>
<dbReference type="GO" id="GO:0006508">
    <property type="term" value="P:proteolysis"/>
    <property type="evidence" value="ECO:0007669"/>
    <property type="project" value="UniProtKB-KW"/>
</dbReference>
<protein>
    <submittedName>
        <fullName evidence="2">Zinc protease</fullName>
    </submittedName>
</protein>
<keyword evidence="2" id="KW-0378">Hydrolase</keyword>
<dbReference type="Gene3D" id="3.30.2010.10">
    <property type="entry name" value="Metalloproteases ('zincins'), catalytic domain"/>
    <property type="match status" value="1"/>
</dbReference>
<dbReference type="InterPro" id="IPR053136">
    <property type="entry name" value="UTP_pyrophosphatase-like"/>
</dbReference>
<organism evidence="2 3">
    <name type="scientific">Prevotella heparinolytica</name>
    <dbReference type="NCBI Taxonomy" id="28113"/>
    <lineage>
        <taxon>Bacteria</taxon>
        <taxon>Pseudomonadati</taxon>
        <taxon>Bacteroidota</taxon>
        <taxon>Bacteroidia</taxon>
        <taxon>Bacteroidales</taxon>
        <taxon>Bacteroidaceae</taxon>
        <taxon>Bacteroides</taxon>
    </lineage>
</organism>